<protein>
    <submittedName>
        <fullName evidence="1">Uncharacterized protein</fullName>
    </submittedName>
</protein>
<keyword evidence="2" id="KW-1185">Reference proteome</keyword>
<dbReference type="AlphaFoldDB" id="A0A074M701"/>
<name>A0A074M701_ERYLO</name>
<gene>
    <name evidence="1" type="ORF">EH31_10615</name>
</gene>
<evidence type="ECO:0000313" key="1">
    <source>
        <dbReference type="EMBL" id="KEO90531.1"/>
    </source>
</evidence>
<evidence type="ECO:0000313" key="2">
    <source>
        <dbReference type="Proteomes" id="UP000027647"/>
    </source>
</evidence>
<dbReference type="EMBL" id="JMIW01000003">
    <property type="protein sequence ID" value="KEO90531.1"/>
    <property type="molecule type" value="Genomic_DNA"/>
</dbReference>
<dbReference type="STRING" id="1044.EH31_10615"/>
<organism evidence="1 2">
    <name type="scientific">Erythrobacter longus</name>
    <dbReference type="NCBI Taxonomy" id="1044"/>
    <lineage>
        <taxon>Bacteria</taxon>
        <taxon>Pseudomonadati</taxon>
        <taxon>Pseudomonadota</taxon>
        <taxon>Alphaproteobacteria</taxon>
        <taxon>Sphingomonadales</taxon>
        <taxon>Erythrobacteraceae</taxon>
        <taxon>Erythrobacter/Porphyrobacter group</taxon>
        <taxon>Erythrobacter</taxon>
    </lineage>
</organism>
<sequence>MIVPGADILAIESGDPFPPAQVLDLAVSVAIGRELATSEEEMLALIRQWFLRPASRSELSASLARLQGKGWFQPSSGEGLDFCLTEAGVDAATTLSGGMIRMIDRGRGNFKTAFLLQMLDLEKGKCP</sequence>
<accession>A0A074M701</accession>
<comment type="caution">
    <text evidence="1">The sequence shown here is derived from an EMBL/GenBank/DDBJ whole genome shotgun (WGS) entry which is preliminary data.</text>
</comment>
<proteinExistence type="predicted"/>
<dbReference type="eggNOG" id="ENOG5030KS9">
    <property type="taxonomic scope" value="Bacteria"/>
</dbReference>
<reference evidence="1 2" key="1">
    <citation type="submission" date="2014-04" db="EMBL/GenBank/DDBJ databases">
        <title>A comprehensive comparison of genomes of Erythrobacter spp. strains.</title>
        <authorList>
            <person name="Zheng Q."/>
        </authorList>
    </citation>
    <scope>NUCLEOTIDE SEQUENCE [LARGE SCALE GENOMIC DNA]</scope>
    <source>
        <strain evidence="1 2">DSM 6997</strain>
    </source>
</reference>
<dbReference type="Proteomes" id="UP000027647">
    <property type="component" value="Unassembled WGS sequence"/>
</dbReference>